<dbReference type="EMBL" id="JBJQOH010000007">
    <property type="protein sequence ID" value="KAL3679258.1"/>
    <property type="molecule type" value="Genomic_DNA"/>
</dbReference>
<evidence type="ECO:0000313" key="2">
    <source>
        <dbReference type="EMBL" id="KAL3679258.1"/>
    </source>
</evidence>
<protein>
    <submittedName>
        <fullName evidence="2">Uncharacterized protein</fullName>
    </submittedName>
</protein>
<reference evidence="2 3" key="1">
    <citation type="submission" date="2024-09" db="EMBL/GenBank/DDBJ databases">
        <title>Chromosome-scale assembly of Riccia sorocarpa.</title>
        <authorList>
            <person name="Paukszto L."/>
        </authorList>
    </citation>
    <scope>NUCLEOTIDE SEQUENCE [LARGE SCALE GENOMIC DNA]</scope>
    <source>
        <strain evidence="2">LP-2024</strain>
        <tissue evidence="2">Aerial parts of the thallus</tissue>
    </source>
</reference>
<keyword evidence="3" id="KW-1185">Reference proteome</keyword>
<evidence type="ECO:0000313" key="3">
    <source>
        <dbReference type="Proteomes" id="UP001633002"/>
    </source>
</evidence>
<organism evidence="2 3">
    <name type="scientific">Riccia sorocarpa</name>
    <dbReference type="NCBI Taxonomy" id="122646"/>
    <lineage>
        <taxon>Eukaryota</taxon>
        <taxon>Viridiplantae</taxon>
        <taxon>Streptophyta</taxon>
        <taxon>Embryophyta</taxon>
        <taxon>Marchantiophyta</taxon>
        <taxon>Marchantiopsida</taxon>
        <taxon>Marchantiidae</taxon>
        <taxon>Marchantiales</taxon>
        <taxon>Ricciaceae</taxon>
        <taxon>Riccia</taxon>
    </lineage>
</organism>
<comment type="caution">
    <text evidence="2">The sequence shown here is derived from an EMBL/GenBank/DDBJ whole genome shotgun (WGS) entry which is preliminary data.</text>
</comment>
<proteinExistence type="predicted"/>
<gene>
    <name evidence="2" type="ORF">R1sor_022214</name>
</gene>
<dbReference type="AlphaFoldDB" id="A0ABD3GJ84"/>
<dbReference type="Proteomes" id="UP001633002">
    <property type="component" value="Unassembled WGS sequence"/>
</dbReference>
<evidence type="ECO:0000256" key="1">
    <source>
        <dbReference type="SAM" id="Coils"/>
    </source>
</evidence>
<feature type="coiled-coil region" evidence="1">
    <location>
        <begin position="240"/>
        <end position="267"/>
    </location>
</feature>
<accession>A0ABD3GJ84</accession>
<keyword evidence="1" id="KW-0175">Coiled coil</keyword>
<sequence>MADEPIITQSTPRCRARDLAEGPLGPDDLITIGNVGRLVTQEMIYNVYPEITVVGGNPRLFKLVARRSHIRVMKDCTFGAMIAAVPEGFPIDRPGEIDFGAIDTGSHAAIVPHGEGPSSTPSPLSHIGWLPRTDREAELHAQILQKDHSIEDLLLVVNGLREDLDAERLDRVDMIAELDEAEDRRLVNAGRDKEITVDNYVHANVPPAHPKGPVQPEVQPEVQVEAEGNAGPPLTRAQELAAARGKVTELQAEVAQLKTTADVLEAERRCNFVDGSIRAVWDLERAEVERRIKLLTRELDHGIRVYEERHRALETDIAERMKSVTPEELNPETQRATWEMLQRYDTSVQSLSRIRTAAHQLVTKKYRNRQYDPVQLKGADLKMVVMRGNNAMWHPSKREEWNRINETSDLRAIRHFFPGWAPLKEADGGTVGLSEIWHQAVCQMTMKRSSRAQSGIVYLTVETLF</sequence>
<name>A0ABD3GJ84_9MARC</name>